<feature type="transmembrane region" description="Helical" evidence="1">
    <location>
        <begin position="91"/>
        <end position="109"/>
    </location>
</feature>
<dbReference type="Proteomes" id="UP001500974">
    <property type="component" value="Unassembled WGS sequence"/>
</dbReference>
<feature type="transmembrane region" description="Helical" evidence="1">
    <location>
        <begin position="42"/>
        <end position="58"/>
    </location>
</feature>
<evidence type="ECO:0008006" key="4">
    <source>
        <dbReference type="Google" id="ProtNLM"/>
    </source>
</evidence>
<evidence type="ECO:0000313" key="3">
    <source>
        <dbReference type="Proteomes" id="UP001500974"/>
    </source>
</evidence>
<organism evidence="2 3">
    <name type="scientific">Arthrobacter parietis</name>
    <dbReference type="NCBI Taxonomy" id="271434"/>
    <lineage>
        <taxon>Bacteria</taxon>
        <taxon>Bacillati</taxon>
        <taxon>Actinomycetota</taxon>
        <taxon>Actinomycetes</taxon>
        <taxon>Micrococcales</taxon>
        <taxon>Micrococcaceae</taxon>
        <taxon>Arthrobacter</taxon>
    </lineage>
</organism>
<proteinExistence type="predicted"/>
<keyword evidence="1" id="KW-0472">Membrane</keyword>
<keyword evidence="1" id="KW-1133">Transmembrane helix</keyword>
<name>A0ABN3B064_9MICC</name>
<protein>
    <recommendedName>
        <fullName evidence="4">DUF2238 domain-containing protein</fullName>
    </recommendedName>
</protein>
<accession>A0ABN3B064</accession>
<sequence>MHTHKHSNDAHHRWRRIGDVVRIASIISIVLAVLWYGIPEILAFAVVSAGLIGLRLARLAGPFDAAFGATILLATWSGVAGLYEAITWWDILVHFITAGSSAAVLYLLLASTEVTPGSPVGKALPSRSIVVLTFAFGITVAVLWEFAEWAGNAFISKGIHVGYIDTLIDIAVGGAGAIIAGIFLSMWKDQTSTIQSSARQ</sequence>
<feature type="transmembrane region" description="Helical" evidence="1">
    <location>
        <begin position="65"/>
        <end position="85"/>
    </location>
</feature>
<evidence type="ECO:0000313" key="2">
    <source>
        <dbReference type="EMBL" id="GAA2176929.1"/>
    </source>
</evidence>
<keyword evidence="1" id="KW-0812">Transmembrane</keyword>
<dbReference type="InterPro" id="IPR014509">
    <property type="entry name" value="YjdF-like"/>
</dbReference>
<gene>
    <name evidence="2" type="ORF">GCM10009784_25520</name>
</gene>
<dbReference type="EMBL" id="BAAAON010000003">
    <property type="protein sequence ID" value="GAA2176929.1"/>
    <property type="molecule type" value="Genomic_DNA"/>
</dbReference>
<comment type="caution">
    <text evidence="2">The sequence shown here is derived from an EMBL/GenBank/DDBJ whole genome shotgun (WGS) entry which is preliminary data.</text>
</comment>
<evidence type="ECO:0000256" key="1">
    <source>
        <dbReference type="SAM" id="Phobius"/>
    </source>
</evidence>
<dbReference type="RefSeq" id="WP_277358219.1">
    <property type="nucleotide sequence ID" value="NZ_BAAAON010000003.1"/>
</dbReference>
<reference evidence="2 3" key="1">
    <citation type="journal article" date="2019" name="Int. J. Syst. Evol. Microbiol.">
        <title>The Global Catalogue of Microorganisms (GCM) 10K type strain sequencing project: providing services to taxonomists for standard genome sequencing and annotation.</title>
        <authorList>
            <consortium name="The Broad Institute Genomics Platform"/>
            <consortium name="The Broad Institute Genome Sequencing Center for Infectious Disease"/>
            <person name="Wu L."/>
            <person name="Ma J."/>
        </authorList>
    </citation>
    <scope>NUCLEOTIDE SEQUENCE [LARGE SCALE GENOMIC DNA]</scope>
    <source>
        <strain evidence="2 3">JCM 14917</strain>
    </source>
</reference>
<keyword evidence="3" id="KW-1185">Reference proteome</keyword>
<feature type="transmembrane region" description="Helical" evidence="1">
    <location>
        <begin position="167"/>
        <end position="187"/>
    </location>
</feature>
<feature type="transmembrane region" description="Helical" evidence="1">
    <location>
        <begin position="129"/>
        <end position="147"/>
    </location>
</feature>
<dbReference type="Pfam" id="PF09997">
    <property type="entry name" value="DUF2238"/>
    <property type="match status" value="1"/>
</dbReference>
<feature type="transmembrane region" description="Helical" evidence="1">
    <location>
        <begin position="20"/>
        <end position="36"/>
    </location>
</feature>